<sequence length="5016" mass="546658">MAPKPAPKSTGKGTKTTGGDNPKAPKSHVEFGLPPAVVTSLQAITSRATQGLWHSDQTVIGEVTAEQQAQRRANLIRTLSRRITGNVKAKAELKDALNQWFIQLSQHLQGLIARVSAIGHKVDEDLQTACDEMLAGLEARSSLSTADQVSHARSSLGPVWQPPQESAILEIAAGLRALGTVTMPASSGAGTLSTLAGQHGHTSVGSMDPHGSEGVATSEASFGAGMMDVAEDVPMQGAVPAMETPRPTRWKRRSGGQTHRPSKSPRRDHHHGAPWPYVATGLTPECARPAASTELTTETPPTLAGNGQPGLDWPTAWAKLAEFAAENGAELVGEMCVSPEQDAAIPLVHNAAVEEETVSTSNEAWAAVLAFVGTPSPELVPALCGRMQDVLNRLRLCPSALPRVRQGLVLLAQATLGNVLDPFSFAPATCQEWLYPAVLLEHGTPLLGYLASSASSSSVVQVLLSQGCPMARIGEDEADISETVGVFQPDCPVQPTIFHADIRMQGPLFELMLCRALGLQRSEWHVRRLSSSLPSLPTEQYVLSPVSQTWFSVHVPVDLRPIGGAIRIVEACRWAPCGDAAVLAVHEANLHFQGGFVCRTSQGWFTSDARLGLLPHGDAFQVWPLNQVPLPMSGAGDRSLSLSGSFVDRFGTSLSYPAPEELAYHELSGANAVVLQPHGFVYLGVPSFADDGVLRQAALASVQHAGVLVEPAYCLRVLPPLDCLPATQFVVTDTQDGMTPGLVDLRPVHGGIAVVEVPPHATPSERIAVAVRRYGEPVAARPLHMQIARGHARVLHRGHAVDAHTPLYVELPAPLVVVPRNTDGGSSPRLSSAARASDADAHTLPRSSGLGSFPAQPSSAPHTQMLGTVFCLLWGHFSGLDWLVALSCYTGAWAMTRQVPQDGADDWAGTDGVASVEAHRSLARALATLELRDTLAPRHSPTALAHLLFNFCVWSPESFDSFQVRGDALAHDFDSQLWDSRVTAGRGRLEFVEPPYADTCVHFVASSREPSLVTVLADIGTARVCLDVSREKAGASLLQAMQLLYPALPMRISAVPRSPLRHGDIVLVQIDRDSPQQEIGTSSLVPTVWQPELVPGTELVYITAADLGLLQLVVPQDLTPAAIGHALLRWLGRQRCLGVGLHTVRIAGVPERLFCLPRRYKSSLTAVLSDIDGFHFPAVVTTVDCDGAAPLTCAHLRDGHGTSGFWADVLARTPACLHSTTSRQSPHQGPHVCFFMGLDGHRAVSTGWSPRRSARPARFDLFTYAREKELDWFQVAIPSYHRHTSTQTTAAYWPVAASPLFSASMPVPSRADGCSFLDDLSPGGTLFQLPCPHMHVRCVLPCVPGYRMWALRFNNWVYAACTATITWHHVLQLSGLSSWDLPEVRIHGLSQTWDWPEDVASLDGQCGHLLKDGHEMCRPQGKAETSIAGAYSEPFRPPVAPPEGTEGPFLAPESGVIAPLLWLHWVLCGSLSIPRRHVAAYAVGLLILARGQTSSDGETCPNATLQVDSTAGCTTAWCHELSCQNTHFGVDTVALSTYFAANAPFDLVRLQLWLPFQGPITFDVSSTIGAHDLGVVLYDAGHRPLQHSLFVASDTHSTVLDLLSVPAGDNVWWIVRDGLARELLRPVGPWYEGTQRLAVTINSHGQAVSLAASPECAAMRHYPQGVRGTVAVPLTRVYGHVTASGLVLAEASIGILGACMGKVVGKGASILLLAVLAGGMQQEHMLARRQPAASWGSAPAPPDDTYVWTHTLSSPLVVPFEPQFNPAALARRVEATGRGVHAEGVFDWTIPQQVHASAHVLHYPARASQQIVYWLLHYRGRGCVYCAVPGNLDWQLLGRDAAEAFGVEGLSRGLFGIENRGRIYAYGSPLVAPPHGTILHLMRVNDNGPQAAALTWDEPAPLTCVPQFDYSICRGPRGEAPIIWTPELSSADRLSSRDGQVDTLVRLESMVACLQADMERLLLRVPGNTAPTGDGAAVPSVEHAASPPVSKSASHGRLGLHSTIVVWVLLPLLAWPTGAWPAEFQLITSLGLLSVWSVGVIADDEEERSPTGPTEPSSPDLTDINAPTPTAEVVTDVATGSTPHIRMSDSGLSSTSAPVQGELAGPDNLFSSAQVPQMQCRVAACLYGVEAAPAPQPFIPRGCPFTIHNPFARNLQCQVLSTIVYSPYRFREILQDYVNRRGWQPLVCVQPQPDSDSVHLIPMAADSGLASVVFRSNGHLYPACVQRALPRHPYASIQLNGRHARIREPYQLSRQRGQALMVRDGDCLHADPGPFGPPPPVPADTATSTTGIGVMMAVSFRWYGLAVLFLSVADAVQILPIAPPPDHPTRYRPGYFPWRESWEQRRVAPVCSGTSCHTSLLCPWTGPQGVFSCAASLPVQEMWRRYSQHGLYADFMPVWPSLDDTRLWLVPRAPLGSGIVSVVCRNAHLLRAIFLPQTLTITQLCQSVQYLTGWEVGQVRSPPAAYARLCLADDSRTVLRDGDVLDVLACRADCHPYELHRTALLKDHVLWTRACRLHSRTAIFVWQPGPAQPILTWLEAGSAWDPTWLTFDGSFHDRFPGMWVPVIWSPSPSPHLIKVADTPGRVHVLAEDSTGARCLSVRDKSTLGDLADAFHADVAQLVVLGLNYVSIDEPLPLRNGDVIVDKSLYTPRDTVWPELRRDQHISQVSEHSAAPRSQVGCPWFLLLACTFRCRSLGARETSVSASVGTGLGAAVGRMSAWPWAAGPHFLGLCLFLWGPSRLSCFLTALFSPVVATRSRSPSPLSRRAPTDDSFHRLGHWRPDAACPVRDVMRGSSCHYRVLCPYRGWSNPAYCVRDSTRDSLMHVVRCYAGPWASGFIPMLTEGDSQPVTLLPTCPTLFATVILHATDLTRALLLPAYSTYRQMCAFFRRQVQGLQVRISLPPALRHHAQHPDLVLRLRNGDAFELTTESRHPQHRHREPVPVAALRQLPHSNLWHLAFRLEEGGWAYVWDPAQPIGEQCSRHWIPEGLCWSPTWLQFILPGGTPTNEQMFFLTVECRQLLLQNPGPREEANLVPPDWQLRSDIQEKVVYSWPRDGDVMVPRFSGPAARSGAAVLCLFSRAPWVARLVLLWGCLAGGVGAMHAPPAEQQQLPAVRVGKFPWRLPGHLRACHESVGDDTDARLLSPFSGLGDSVPVSPDTTVTDLTDSISGGEPPWFQHAVPVWPSLWPSTLVLVPVPDYADLVCVVIAAPEWQLAALVPRRGGRDWTLNCLRRCALGPLWSIRAPLSAQTPGASGSQPVNWRNGDVLLAFQYHSDAASYTPPQFTSPSHVRHAAIWSSDFWVQCDLPIVMWRPGSRPSRTVAPAPQCWIAHDGTFYGTFSRRYPGRWVPMPWAYSDEVHLCLRSEDAERCNVILEYQLGGKLLGDCYSVRPESTGYSLSYFARAPVGELTLLGQPVGETDFPPLRDGDIIHYETAHAWRGSHSPIGLVLVGLLTRHFSVRGFGALALGGLGFCWSDGFMTGPGQGSSSVRHHLGASGSVTDALLRRQHSLPFGRSARRIMSWALGHLRCYLAARGAPACWKPAVAGWELDLQEVFECQASLHDLWWGRQLCPTLPPVCPYSYHLSWEQYPTWSGGVPDAVLLATDGSGDQGGSWAFVAWCRWKHRWYRIGWAAAPLARTPWQHTGAGPYAAQCSFVSELTALQAAAAWCNAAFDFWKLHMGSCPGHVTVAVDNASALQVASGVGTARGTWATTTRLLWQCVQGRASTDFKHVHSHQGTMVNTLADALAGHAHCWGYAPCVHPAAANRIADQLANVGHLLWAVPRATLLQGRPVLVLPYFVNTAVETHADDAPANAEAAESADDAAVSVADRPATQPLSLQVLTANVQSMRDAKFSFFNPSGHAARRQYLLRQVSAIPCDILCIQEARSMSGRWNTGGWLSWRSGHDRGQYGCEIWIRPDLLSPPLTLNSWRIVVSQPRILVITCLDERLPLTVCSAHAPHAERPTSEARSFWHTLQEVLLRRPRHGGLLLGIDANADLFAQDEHESLIGTRLAAGEPERNDLLLLDFCVQLSLVAPATHEGVQKGPGWSWEHASGRRKRLDHILFQAGPWEMISASQALDLDIVNTCKDHVPLRVSAVLRCPGRSAPPPAIRRCTREEVLAQGESVWAKVRHNGRAEHGPAERVRSFLQHHQEWCRGLPRRSPPVVRQPYLCQRTVHALLYLRDWRCQVRQVGNEHRLWQLCRAFLAWRGSALPTAMQAAMRDTRRLLAALQGQEAHLARRVHDLARRDKHLHFLSLTKTATDAWHAHGRPLEAIQKLRWASRRAAERRAVHAAGGYDIDAQLEEQFRAQEGGRLATPAQARSVIDRWLAEPARPCHSALPSKLALEFACRQQKVGKAPGPDSVTNAFWALFLAYAGEWLWEVCTRIALSGREPAHFKAALVCALYKKGPAALPQNYRSIALLNGVAKLWHGHLRRTIGGSVLQAYDPLQLDGRRGIPVGFAVATYRAATELSVLSGRSVAVLFIDIQAAYYEASRSLVFTGGPLDDVPDCLPHHHLQALATELLQTGALERLGVPAEERALLQDCVSCSYWRLVSSDRLYIATRGSRPGDGLADIIFGALFSVALRHIRGECLRLGIGHSATGQVIGSSDDLLALGWADDLALITDYDSPADLLQLFPTVAGVALSTLRALKFRVNLGAGKTEALLDIRGIGAKHVRAQLLAGASAVVLGPGLEIRVAPEYRYLGVIQTPHDTGRRDTELSAQRAYGAWAHGKTLLSSTSVPWALRVAWLAGRILPAAYATLATSLATSARAWAPLEGFFEKAVRSLSGSWMYGHFLSKPTLLLLAGLSTPRHAADVARVRLVVQLVTRSPPPVYDVFDAAWNRATPWCETLAMSLRRIAVGLRRGSAEFVASFAYVRQHARELVRVCRRLSRWGTLAAAFVELWQDVVAPRQKKVLGADDWQVPSPRWEGLLQGAFNLQSQKPSASLSSASMATAKRARVDVRCPNGCVDCPVNWKPLPRLDSAPDAAAFRAEFAQLRRNKNPVSASLAMHAI</sequence>
<dbReference type="InterPro" id="IPR036397">
    <property type="entry name" value="RNaseH_sf"/>
</dbReference>
<feature type="compositionally biased region" description="Low complexity" evidence="1">
    <location>
        <begin position="826"/>
        <end position="836"/>
    </location>
</feature>
<dbReference type="EMBL" id="LSRX01000010">
    <property type="protein sequence ID" value="OLQ14835.1"/>
    <property type="molecule type" value="Genomic_DNA"/>
</dbReference>
<feature type="region of interest" description="Disordered" evidence="1">
    <location>
        <begin position="2044"/>
        <end position="2067"/>
    </location>
</feature>
<comment type="caution">
    <text evidence="3">The sequence shown here is derived from an EMBL/GenBank/DDBJ whole genome shotgun (WGS) entry which is preliminary data.</text>
</comment>
<dbReference type="GO" id="GO:0003824">
    <property type="term" value="F:catalytic activity"/>
    <property type="evidence" value="ECO:0007669"/>
    <property type="project" value="InterPro"/>
</dbReference>
<organism evidence="3 4">
    <name type="scientific">Symbiodinium microadriaticum</name>
    <name type="common">Dinoflagellate</name>
    <name type="synonym">Zooxanthella microadriatica</name>
    <dbReference type="NCBI Taxonomy" id="2951"/>
    <lineage>
        <taxon>Eukaryota</taxon>
        <taxon>Sar</taxon>
        <taxon>Alveolata</taxon>
        <taxon>Dinophyceae</taxon>
        <taxon>Suessiales</taxon>
        <taxon>Symbiodiniaceae</taxon>
        <taxon>Symbiodinium</taxon>
    </lineage>
</organism>
<feature type="compositionally biased region" description="Low complexity" evidence="1">
    <location>
        <begin position="7"/>
        <end position="22"/>
    </location>
</feature>
<proteinExistence type="predicted"/>
<name>A0A1Q9F562_SYMMI</name>
<dbReference type="SUPFAM" id="SSF56219">
    <property type="entry name" value="DNase I-like"/>
    <property type="match status" value="1"/>
</dbReference>
<accession>A0A1Q9F562</accession>
<feature type="region of interest" description="Disordered" evidence="1">
    <location>
        <begin position="198"/>
        <end position="217"/>
    </location>
</feature>
<evidence type="ECO:0000256" key="1">
    <source>
        <dbReference type="SAM" id="MobiDB-lite"/>
    </source>
</evidence>
<feature type="compositionally biased region" description="Polar residues" evidence="1">
    <location>
        <begin position="2051"/>
        <end position="2067"/>
    </location>
</feature>
<feature type="domain" description="Endonuclease/exonuclease/phosphatase" evidence="2">
    <location>
        <begin position="3843"/>
        <end position="4072"/>
    </location>
</feature>
<dbReference type="InterPro" id="IPR036691">
    <property type="entry name" value="Endo/exonu/phosph_ase_sf"/>
</dbReference>
<feature type="region of interest" description="Disordered" evidence="1">
    <location>
        <begin position="238"/>
        <end position="281"/>
    </location>
</feature>
<protein>
    <recommendedName>
        <fullName evidence="2">Endonuclease/exonuclease/phosphatase domain-containing protein</fullName>
    </recommendedName>
</protein>
<dbReference type="OrthoDB" id="6627741at2759"/>
<dbReference type="Gene3D" id="3.60.10.10">
    <property type="entry name" value="Endonuclease/exonuclease/phosphatase"/>
    <property type="match status" value="1"/>
</dbReference>
<feature type="region of interest" description="Disordered" evidence="1">
    <location>
        <begin position="820"/>
        <end position="858"/>
    </location>
</feature>
<dbReference type="InterPro" id="IPR005135">
    <property type="entry name" value="Endo/exonuclease/phosphatase"/>
</dbReference>
<evidence type="ECO:0000259" key="2">
    <source>
        <dbReference type="Pfam" id="PF03372"/>
    </source>
</evidence>
<gene>
    <name evidence="3" type="ORF">AK812_SmicGene987</name>
</gene>
<dbReference type="Pfam" id="PF03372">
    <property type="entry name" value="Exo_endo_phos"/>
    <property type="match status" value="1"/>
</dbReference>
<keyword evidence="4" id="KW-1185">Reference proteome</keyword>
<reference evidence="3 4" key="1">
    <citation type="submission" date="2016-02" db="EMBL/GenBank/DDBJ databases">
        <title>Genome analysis of coral dinoflagellate symbionts highlights evolutionary adaptations to a symbiotic lifestyle.</title>
        <authorList>
            <person name="Aranda M."/>
            <person name="Li Y."/>
            <person name="Liew Y.J."/>
            <person name="Baumgarten S."/>
            <person name="Simakov O."/>
            <person name="Wilson M."/>
            <person name="Piel J."/>
            <person name="Ashoor H."/>
            <person name="Bougouffa S."/>
            <person name="Bajic V.B."/>
            <person name="Ryu T."/>
            <person name="Ravasi T."/>
            <person name="Bayer T."/>
            <person name="Micklem G."/>
            <person name="Kim H."/>
            <person name="Bhak J."/>
            <person name="Lajeunesse T.C."/>
            <person name="Voolstra C.R."/>
        </authorList>
    </citation>
    <scope>NUCLEOTIDE SEQUENCE [LARGE SCALE GENOMIC DNA]</scope>
    <source>
        <strain evidence="3 4">CCMP2467</strain>
    </source>
</reference>
<dbReference type="PANTHER" id="PTHR19446">
    <property type="entry name" value="REVERSE TRANSCRIPTASES"/>
    <property type="match status" value="1"/>
</dbReference>
<feature type="compositionally biased region" description="Polar residues" evidence="1">
    <location>
        <begin position="845"/>
        <end position="858"/>
    </location>
</feature>
<dbReference type="Proteomes" id="UP000186817">
    <property type="component" value="Unassembled WGS sequence"/>
</dbReference>
<feature type="compositionally biased region" description="Basic residues" evidence="1">
    <location>
        <begin position="248"/>
        <end position="272"/>
    </location>
</feature>
<dbReference type="Gene3D" id="3.30.420.10">
    <property type="entry name" value="Ribonuclease H-like superfamily/Ribonuclease H"/>
    <property type="match status" value="1"/>
</dbReference>
<feature type="region of interest" description="Disordered" evidence="1">
    <location>
        <begin position="1972"/>
        <end position="1995"/>
    </location>
</feature>
<dbReference type="GO" id="GO:0003676">
    <property type="term" value="F:nucleic acid binding"/>
    <property type="evidence" value="ECO:0007669"/>
    <property type="project" value="InterPro"/>
</dbReference>
<evidence type="ECO:0000313" key="3">
    <source>
        <dbReference type="EMBL" id="OLQ14835.1"/>
    </source>
</evidence>
<feature type="region of interest" description="Disordered" evidence="1">
    <location>
        <begin position="1"/>
        <end position="30"/>
    </location>
</feature>
<evidence type="ECO:0000313" key="4">
    <source>
        <dbReference type="Proteomes" id="UP000186817"/>
    </source>
</evidence>